<name>A0A9X0CSZ4_9CNID</name>
<dbReference type="OrthoDB" id="6015371at2759"/>
<dbReference type="EMBL" id="MU826832">
    <property type="protein sequence ID" value="KAJ7373063.1"/>
    <property type="molecule type" value="Genomic_DNA"/>
</dbReference>
<evidence type="ECO:0000313" key="3">
    <source>
        <dbReference type="Proteomes" id="UP001163046"/>
    </source>
</evidence>
<gene>
    <name evidence="2" type="ORF">OS493_014210</name>
</gene>
<reference evidence="2" key="1">
    <citation type="submission" date="2023-01" db="EMBL/GenBank/DDBJ databases">
        <title>Genome assembly of the deep-sea coral Lophelia pertusa.</title>
        <authorList>
            <person name="Herrera S."/>
            <person name="Cordes E."/>
        </authorList>
    </citation>
    <scope>NUCLEOTIDE SEQUENCE</scope>
    <source>
        <strain evidence="2">USNM1676648</strain>
        <tissue evidence="2">Polyp</tissue>
    </source>
</reference>
<comment type="caution">
    <text evidence="2">The sequence shown here is derived from an EMBL/GenBank/DDBJ whole genome shotgun (WGS) entry which is preliminary data.</text>
</comment>
<dbReference type="Proteomes" id="UP001163046">
    <property type="component" value="Unassembled WGS sequence"/>
</dbReference>
<proteinExistence type="predicted"/>
<feature type="non-terminal residue" evidence="2">
    <location>
        <position position="1"/>
    </location>
</feature>
<feature type="region of interest" description="Disordered" evidence="1">
    <location>
        <begin position="63"/>
        <end position="99"/>
    </location>
</feature>
<keyword evidence="3" id="KW-1185">Reference proteome</keyword>
<sequence>RTESDLEEGEKVLLRQERQNKLTSAYDPSPYVIVARRGDLVVIERGNALLKRNVAHVKRFLESDPGPVVQPPVPIEPLSSQPVVQPQPQSEPSLGTLPLLGTRQQESVVRLPVVLIKRPVPVPSVVDQHPVPVSDQPVPVPATAQLPRRSSRIRNPLVWAKDFTN</sequence>
<evidence type="ECO:0000256" key="1">
    <source>
        <dbReference type="SAM" id="MobiDB-lite"/>
    </source>
</evidence>
<protein>
    <submittedName>
        <fullName evidence="2">Uncharacterized protein</fullName>
    </submittedName>
</protein>
<dbReference type="AlphaFoldDB" id="A0A9X0CSZ4"/>
<evidence type="ECO:0000313" key="2">
    <source>
        <dbReference type="EMBL" id="KAJ7373063.1"/>
    </source>
</evidence>
<accession>A0A9X0CSZ4</accession>
<organism evidence="2 3">
    <name type="scientific">Desmophyllum pertusum</name>
    <dbReference type="NCBI Taxonomy" id="174260"/>
    <lineage>
        <taxon>Eukaryota</taxon>
        <taxon>Metazoa</taxon>
        <taxon>Cnidaria</taxon>
        <taxon>Anthozoa</taxon>
        <taxon>Hexacorallia</taxon>
        <taxon>Scleractinia</taxon>
        <taxon>Caryophylliina</taxon>
        <taxon>Caryophylliidae</taxon>
        <taxon>Desmophyllum</taxon>
    </lineage>
</organism>
<feature type="compositionally biased region" description="Low complexity" evidence="1">
    <location>
        <begin position="76"/>
        <end position="94"/>
    </location>
</feature>